<name>A0A367GML8_9SPHI</name>
<accession>A0A367GML8</accession>
<protein>
    <submittedName>
        <fullName evidence="2">Uncharacterized protein</fullName>
    </submittedName>
</protein>
<dbReference type="OrthoDB" id="1495846at2"/>
<keyword evidence="1" id="KW-1133">Transmembrane helix</keyword>
<feature type="transmembrane region" description="Helical" evidence="1">
    <location>
        <begin position="61"/>
        <end position="81"/>
    </location>
</feature>
<sequence>MKFILTYILTFLGLSLMMCLASGSVEWLAYIIFFNALYAIISGITWLAVNQVIKSNKLYWVFFKLLFGLTILNIFIYVFTGNIPTILLLGIGDNGMNWSDSFFLHVIYILSFAVAISNKQKLATLVK</sequence>
<feature type="transmembrane region" description="Helical" evidence="1">
    <location>
        <begin position="101"/>
        <end position="118"/>
    </location>
</feature>
<gene>
    <name evidence="2" type="ORF">DJ568_15440</name>
</gene>
<evidence type="ECO:0000313" key="2">
    <source>
        <dbReference type="EMBL" id="RCH53931.1"/>
    </source>
</evidence>
<proteinExistence type="predicted"/>
<dbReference type="EMBL" id="QGDC01000009">
    <property type="protein sequence ID" value="RCH53931.1"/>
    <property type="molecule type" value="Genomic_DNA"/>
</dbReference>
<comment type="caution">
    <text evidence="2">The sequence shown here is derived from an EMBL/GenBank/DDBJ whole genome shotgun (WGS) entry which is preliminary data.</text>
</comment>
<keyword evidence="1" id="KW-0812">Transmembrane</keyword>
<keyword evidence="3" id="KW-1185">Reference proteome</keyword>
<organism evidence="2 3">
    <name type="scientific">Mucilaginibacter hurinus</name>
    <dbReference type="NCBI Taxonomy" id="2201324"/>
    <lineage>
        <taxon>Bacteria</taxon>
        <taxon>Pseudomonadati</taxon>
        <taxon>Bacteroidota</taxon>
        <taxon>Sphingobacteriia</taxon>
        <taxon>Sphingobacteriales</taxon>
        <taxon>Sphingobacteriaceae</taxon>
        <taxon>Mucilaginibacter</taxon>
    </lineage>
</organism>
<reference evidence="2 3" key="1">
    <citation type="submission" date="2018-05" db="EMBL/GenBank/DDBJ databases">
        <title>Mucilaginibacter hurinus sp. nov., isolated from briquette warehouse soil.</title>
        <authorList>
            <person name="Choi L."/>
        </authorList>
    </citation>
    <scope>NUCLEOTIDE SEQUENCE [LARGE SCALE GENOMIC DNA]</scope>
    <source>
        <strain evidence="2 3">ZR32</strain>
    </source>
</reference>
<keyword evidence="1" id="KW-0472">Membrane</keyword>
<evidence type="ECO:0000313" key="3">
    <source>
        <dbReference type="Proteomes" id="UP000253209"/>
    </source>
</evidence>
<evidence type="ECO:0000256" key="1">
    <source>
        <dbReference type="SAM" id="Phobius"/>
    </source>
</evidence>
<dbReference type="Proteomes" id="UP000253209">
    <property type="component" value="Unassembled WGS sequence"/>
</dbReference>
<dbReference type="AlphaFoldDB" id="A0A367GML8"/>
<feature type="transmembrane region" description="Helical" evidence="1">
    <location>
        <begin position="31"/>
        <end position="49"/>
    </location>
</feature>
<dbReference type="RefSeq" id="WP_114006194.1">
    <property type="nucleotide sequence ID" value="NZ_QGDC01000009.1"/>
</dbReference>